<reference evidence="1" key="1">
    <citation type="journal article" date="2014" name="Front. Microbiol.">
        <title>High frequency of phylogenetically diverse reductive dehalogenase-homologous genes in deep subseafloor sedimentary metagenomes.</title>
        <authorList>
            <person name="Kawai M."/>
            <person name="Futagami T."/>
            <person name="Toyoda A."/>
            <person name="Takaki Y."/>
            <person name="Nishi S."/>
            <person name="Hori S."/>
            <person name="Arai W."/>
            <person name="Tsubouchi T."/>
            <person name="Morono Y."/>
            <person name="Uchiyama I."/>
            <person name="Ito T."/>
            <person name="Fujiyama A."/>
            <person name="Inagaki F."/>
            <person name="Takami H."/>
        </authorList>
    </citation>
    <scope>NUCLEOTIDE SEQUENCE</scope>
    <source>
        <strain evidence="1">Expedition CK06-06</strain>
    </source>
</reference>
<evidence type="ECO:0000313" key="1">
    <source>
        <dbReference type="EMBL" id="GAI34354.1"/>
    </source>
</evidence>
<proteinExistence type="predicted"/>
<dbReference type="AlphaFoldDB" id="X1PU04"/>
<comment type="caution">
    <text evidence="1">The sequence shown here is derived from an EMBL/GenBank/DDBJ whole genome shotgun (WGS) entry which is preliminary data.</text>
</comment>
<feature type="non-terminal residue" evidence="1">
    <location>
        <position position="245"/>
    </location>
</feature>
<dbReference type="EMBL" id="BARV01027167">
    <property type="protein sequence ID" value="GAI34354.1"/>
    <property type="molecule type" value="Genomic_DNA"/>
</dbReference>
<name>X1PU04_9ZZZZ</name>
<accession>X1PU04</accession>
<gene>
    <name evidence="1" type="ORF">S06H3_43762</name>
</gene>
<sequence length="245" mass="28431">MVLLLDPEYRDHFLHQFQVFILGLLIIDKLYTETWVKDFEKKNKSKIEDVWLACSTYHDYNFPVQKWDDWMRRFLVQNFHVSKTSSKRHLNHNDIGKEIMRLNLGDIVVRDEFVTKMQRVSAGIGCDYNDNFQRFVLQRVAIDKNHAVLGAFTFLEKFLNCSKLSDLAINAAAGSIFLHDEPNWQCFRGDIQGLRACSYGKNSLSIEEKDLCKSPILTHLTLGSMPLAFLLTYCDVAQEWGRKGA</sequence>
<protein>
    <submittedName>
        <fullName evidence="1">Uncharacterized protein</fullName>
    </submittedName>
</protein>
<organism evidence="1">
    <name type="scientific">marine sediment metagenome</name>
    <dbReference type="NCBI Taxonomy" id="412755"/>
    <lineage>
        <taxon>unclassified sequences</taxon>
        <taxon>metagenomes</taxon>
        <taxon>ecological metagenomes</taxon>
    </lineage>
</organism>